<feature type="domain" description="HTH gntR-type" evidence="4">
    <location>
        <begin position="2"/>
        <end position="70"/>
    </location>
</feature>
<dbReference type="InterPro" id="IPR028978">
    <property type="entry name" value="Chorismate_lyase_/UTRA_dom_sf"/>
</dbReference>
<keyword evidence="6" id="KW-1185">Reference proteome</keyword>
<dbReference type="PRINTS" id="PR00035">
    <property type="entry name" value="HTHGNTR"/>
</dbReference>
<dbReference type="AlphaFoldDB" id="A0A1G7Y685"/>
<dbReference type="InterPro" id="IPR036390">
    <property type="entry name" value="WH_DNA-bd_sf"/>
</dbReference>
<dbReference type="InterPro" id="IPR050679">
    <property type="entry name" value="Bact_HTH_transcr_reg"/>
</dbReference>
<dbReference type="SMART" id="SM00345">
    <property type="entry name" value="HTH_GNTR"/>
    <property type="match status" value="1"/>
</dbReference>
<evidence type="ECO:0000313" key="6">
    <source>
        <dbReference type="Proteomes" id="UP000199399"/>
    </source>
</evidence>
<evidence type="ECO:0000259" key="4">
    <source>
        <dbReference type="PROSITE" id="PS50949"/>
    </source>
</evidence>
<dbReference type="EMBL" id="FNBP01000014">
    <property type="protein sequence ID" value="SDG91998.1"/>
    <property type="molecule type" value="Genomic_DNA"/>
</dbReference>
<dbReference type="PANTHER" id="PTHR44846">
    <property type="entry name" value="MANNOSYL-D-GLYCERATE TRANSPORT/METABOLISM SYSTEM REPRESSOR MNGR-RELATED"/>
    <property type="match status" value="1"/>
</dbReference>
<dbReference type="Pfam" id="PF07702">
    <property type="entry name" value="UTRA"/>
    <property type="match status" value="1"/>
</dbReference>
<keyword evidence="1" id="KW-0805">Transcription regulation</keyword>
<dbReference type="Gene3D" id="3.40.1410.10">
    <property type="entry name" value="Chorismate lyase-like"/>
    <property type="match status" value="1"/>
</dbReference>
<dbReference type="SUPFAM" id="SSF46785">
    <property type="entry name" value="Winged helix' DNA-binding domain"/>
    <property type="match status" value="1"/>
</dbReference>
<dbReference type="InterPro" id="IPR011663">
    <property type="entry name" value="UTRA"/>
</dbReference>
<organism evidence="5 6">
    <name type="scientific">Sulfitobacter delicatus</name>
    <dbReference type="NCBI Taxonomy" id="218672"/>
    <lineage>
        <taxon>Bacteria</taxon>
        <taxon>Pseudomonadati</taxon>
        <taxon>Pseudomonadota</taxon>
        <taxon>Alphaproteobacteria</taxon>
        <taxon>Rhodobacterales</taxon>
        <taxon>Roseobacteraceae</taxon>
        <taxon>Sulfitobacter</taxon>
    </lineage>
</organism>
<dbReference type="SUPFAM" id="SSF64288">
    <property type="entry name" value="Chorismate lyase-like"/>
    <property type="match status" value="1"/>
</dbReference>
<dbReference type="Gene3D" id="1.10.10.10">
    <property type="entry name" value="Winged helix-like DNA-binding domain superfamily/Winged helix DNA-binding domain"/>
    <property type="match status" value="1"/>
</dbReference>
<dbReference type="PROSITE" id="PS50949">
    <property type="entry name" value="HTH_GNTR"/>
    <property type="match status" value="1"/>
</dbReference>
<keyword evidence="3" id="KW-0804">Transcription</keyword>
<name>A0A1G7Y685_9RHOB</name>
<dbReference type="InterPro" id="IPR000524">
    <property type="entry name" value="Tscrpt_reg_HTH_GntR"/>
</dbReference>
<evidence type="ECO:0000313" key="5">
    <source>
        <dbReference type="EMBL" id="SDG91998.1"/>
    </source>
</evidence>
<dbReference type="PANTHER" id="PTHR44846:SF16">
    <property type="entry name" value="TRANSCRIPTIONAL REGULATOR PHNF-RELATED"/>
    <property type="match status" value="1"/>
</dbReference>
<dbReference type="Pfam" id="PF00392">
    <property type="entry name" value="GntR"/>
    <property type="match status" value="1"/>
</dbReference>
<dbReference type="RefSeq" id="WP_093744009.1">
    <property type="nucleotide sequence ID" value="NZ_FNBP01000014.1"/>
</dbReference>
<evidence type="ECO:0000256" key="1">
    <source>
        <dbReference type="ARBA" id="ARBA00023015"/>
    </source>
</evidence>
<dbReference type="InterPro" id="IPR036388">
    <property type="entry name" value="WH-like_DNA-bd_sf"/>
</dbReference>
<sequence length="229" mass="25975">MSISYREVKADILRQITQGDLAPGSAMPNEVDLAVSYGCARATVNRAMRELADDGIIERRRKAGTRVRQNPVRHVRMNIPIVGQEIKELGAKYRYALVQCKAEPAPNWLRARMALKDEDRALHLTCMHYADGAPYQHEDRWINLSALPEAEQHDFSEVGPNEWLVSTVPFTDAQISFHAVAASGIVADYLDCKEGDALFQTERTTWLEGQTITFVQLTYRRGHRVTMQY</sequence>
<dbReference type="GO" id="GO:0003677">
    <property type="term" value="F:DNA binding"/>
    <property type="evidence" value="ECO:0007669"/>
    <property type="project" value="UniProtKB-KW"/>
</dbReference>
<dbReference type="CDD" id="cd07377">
    <property type="entry name" value="WHTH_GntR"/>
    <property type="match status" value="1"/>
</dbReference>
<proteinExistence type="predicted"/>
<dbReference type="SMART" id="SM00866">
    <property type="entry name" value="UTRA"/>
    <property type="match status" value="1"/>
</dbReference>
<gene>
    <name evidence="5" type="ORF">SAMN04489759_11450</name>
</gene>
<dbReference type="Proteomes" id="UP000199399">
    <property type="component" value="Unassembled WGS sequence"/>
</dbReference>
<dbReference type="GO" id="GO:0003700">
    <property type="term" value="F:DNA-binding transcription factor activity"/>
    <property type="evidence" value="ECO:0007669"/>
    <property type="project" value="InterPro"/>
</dbReference>
<evidence type="ECO:0000256" key="3">
    <source>
        <dbReference type="ARBA" id="ARBA00023163"/>
    </source>
</evidence>
<keyword evidence="2" id="KW-0238">DNA-binding</keyword>
<dbReference type="OrthoDB" id="9808698at2"/>
<evidence type="ECO:0000256" key="2">
    <source>
        <dbReference type="ARBA" id="ARBA00023125"/>
    </source>
</evidence>
<reference evidence="6" key="1">
    <citation type="submission" date="2016-10" db="EMBL/GenBank/DDBJ databases">
        <authorList>
            <person name="Varghese N."/>
            <person name="Submissions S."/>
        </authorList>
    </citation>
    <scope>NUCLEOTIDE SEQUENCE [LARGE SCALE GENOMIC DNA]</scope>
    <source>
        <strain evidence="6">DSM 16477</strain>
    </source>
</reference>
<dbReference type="STRING" id="218672.SAMN04489759_11450"/>
<accession>A0A1G7Y685</accession>
<protein>
    <submittedName>
        <fullName evidence="5">Transcriptional regulator, GntR family</fullName>
    </submittedName>
</protein>